<dbReference type="InterPro" id="IPR003715">
    <property type="entry name" value="Poly_export_N"/>
</dbReference>
<dbReference type="EMBL" id="JACHOV010000007">
    <property type="protein sequence ID" value="MBB4641752.1"/>
    <property type="molecule type" value="Genomic_DNA"/>
</dbReference>
<dbReference type="Gene3D" id="3.30.1950.10">
    <property type="entry name" value="wza like domain"/>
    <property type="match status" value="1"/>
</dbReference>
<dbReference type="RefSeq" id="WP_184475544.1">
    <property type="nucleotide sequence ID" value="NZ_JACHOV010000007.1"/>
</dbReference>
<feature type="chain" id="PRO_5032885240" evidence="2">
    <location>
        <begin position="17"/>
        <end position="258"/>
    </location>
</feature>
<proteinExistence type="predicted"/>
<feature type="domain" description="Polysaccharide export protein N-terminal" evidence="3">
    <location>
        <begin position="25"/>
        <end position="100"/>
    </location>
</feature>
<feature type="domain" description="Soluble ligand binding" evidence="4">
    <location>
        <begin position="188"/>
        <end position="235"/>
    </location>
</feature>
<evidence type="ECO:0000313" key="5">
    <source>
        <dbReference type="EMBL" id="MBB4641752.1"/>
    </source>
</evidence>
<feature type="domain" description="Soluble ligand binding" evidence="4">
    <location>
        <begin position="108"/>
        <end position="157"/>
    </location>
</feature>
<feature type="signal peptide" evidence="2">
    <location>
        <begin position="1"/>
        <end position="16"/>
    </location>
</feature>
<evidence type="ECO:0000313" key="6">
    <source>
        <dbReference type="Proteomes" id="UP000575068"/>
    </source>
</evidence>
<keyword evidence="6" id="KW-1185">Reference proteome</keyword>
<dbReference type="GO" id="GO:0015159">
    <property type="term" value="F:polysaccharide transmembrane transporter activity"/>
    <property type="evidence" value="ECO:0007669"/>
    <property type="project" value="InterPro"/>
</dbReference>
<dbReference type="InterPro" id="IPR049712">
    <property type="entry name" value="Poly_export"/>
</dbReference>
<evidence type="ECO:0000259" key="4">
    <source>
        <dbReference type="Pfam" id="PF10531"/>
    </source>
</evidence>
<evidence type="ECO:0000259" key="3">
    <source>
        <dbReference type="Pfam" id="PF02563"/>
    </source>
</evidence>
<keyword evidence="1 2" id="KW-0732">Signal</keyword>
<dbReference type="PANTHER" id="PTHR33619">
    <property type="entry name" value="POLYSACCHARIDE EXPORT PROTEIN GFCE-RELATED"/>
    <property type="match status" value="1"/>
</dbReference>
<dbReference type="Gene3D" id="3.10.560.10">
    <property type="entry name" value="Outer membrane lipoprotein wza domain like"/>
    <property type="match status" value="2"/>
</dbReference>
<comment type="caution">
    <text evidence="5">The sequence shown here is derived from an EMBL/GenBank/DDBJ whole genome shotgun (WGS) entry which is preliminary data.</text>
</comment>
<organism evidence="5 6">
    <name type="scientific">Rhizorhapis suberifaciens</name>
    <name type="common">corky root of lettuce</name>
    <dbReference type="NCBI Taxonomy" id="13656"/>
    <lineage>
        <taxon>Bacteria</taxon>
        <taxon>Pseudomonadati</taxon>
        <taxon>Pseudomonadota</taxon>
        <taxon>Alphaproteobacteria</taxon>
        <taxon>Sphingomonadales</taxon>
        <taxon>Sphingomonadaceae</taxon>
        <taxon>Rhizorhapis</taxon>
    </lineage>
</organism>
<dbReference type="Pfam" id="PF10531">
    <property type="entry name" value="SLBB"/>
    <property type="match status" value="2"/>
</dbReference>
<protein>
    <submittedName>
        <fullName evidence="5">Polysaccharide export outer membrane protein</fullName>
    </submittedName>
</protein>
<dbReference type="PANTHER" id="PTHR33619:SF3">
    <property type="entry name" value="POLYSACCHARIDE EXPORT PROTEIN GFCE-RELATED"/>
    <property type="match status" value="1"/>
</dbReference>
<reference evidence="5 6" key="1">
    <citation type="submission" date="2020-08" db="EMBL/GenBank/DDBJ databases">
        <title>Genomic Encyclopedia of Type Strains, Phase IV (KMG-IV): sequencing the most valuable type-strain genomes for metagenomic binning, comparative biology and taxonomic classification.</title>
        <authorList>
            <person name="Goeker M."/>
        </authorList>
    </citation>
    <scope>NUCLEOTIDE SEQUENCE [LARGE SCALE GENOMIC DNA]</scope>
    <source>
        <strain evidence="5 6">DSM 7465</strain>
    </source>
</reference>
<evidence type="ECO:0000256" key="2">
    <source>
        <dbReference type="SAM" id="SignalP"/>
    </source>
</evidence>
<gene>
    <name evidence="5" type="ORF">HNQ99_002065</name>
</gene>
<dbReference type="Pfam" id="PF02563">
    <property type="entry name" value="Poly_export"/>
    <property type="match status" value="1"/>
</dbReference>
<dbReference type="Proteomes" id="UP000575068">
    <property type="component" value="Unassembled WGS sequence"/>
</dbReference>
<evidence type="ECO:0000256" key="1">
    <source>
        <dbReference type="ARBA" id="ARBA00022729"/>
    </source>
</evidence>
<dbReference type="AlphaFoldDB" id="A0A840HU35"/>
<name>A0A840HU35_9SPHN</name>
<dbReference type="InterPro" id="IPR019554">
    <property type="entry name" value="Soluble_ligand-bd"/>
</dbReference>
<sequence length="258" mass="27238">MGLSLLGLILSGPAAAEENAAAATTDAGYVVGVGDVIEVSLVGVPDYRTRVKVQADGTVLLPYAESVKAADRTALQLGREIGTKLALAGYFVKPQVIVDIVSYASSNVTVLGAVANPGLVPVDRSYRLSEILARVGGKRENGADHVTLRRNSGEEMRLDIEALATGGTERDPQVLPGDKIFVPDAEQFFIYGQVNAPGAYPLREGMTIRQALARGGGLTQLGTDKRVKIFRGGKQVKDAALESLVAAEDVVVVGERYF</sequence>
<accession>A0A840HU35</accession>